<keyword evidence="2" id="KW-1185">Reference proteome</keyword>
<gene>
    <name evidence="1" type="ORF">ABNX05_20560</name>
</gene>
<protein>
    <submittedName>
        <fullName evidence="1">Uncharacterized protein</fullName>
    </submittedName>
</protein>
<dbReference type="Proteomes" id="UP001478862">
    <property type="component" value="Unassembled WGS sequence"/>
</dbReference>
<proteinExistence type="predicted"/>
<evidence type="ECO:0000313" key="1">
    <source>
        <dbReference type="EMBL" id="MEQ6357025.1"/>
    </source>
</evidence>
<sequence length="94" mass="10930">MGAMTEDTSLLIFVMAWPQATYQMPPGSFALRESEATATNVLTVRKRSDSNKCFNCAKAKRQQQLSAQPERKSIFRFAEEPFNFYVWTQFFYNK</sequence>
<reference evidence="1 2" key="1">
    <citation type="submission" date="2024-06" db="EMBL/GenBank/DDBJ databases">
        <title>Lysinibacillus zambalefons sp. nov., a Novel Firmicute Isolated from the Poon Bato Zambales Hyperalkaline Spring.</title>
        <authorList>
            <person name="Aja J.A."/>
            <person name="Lazaro J.E.H."/>
            <person name="Llorin L.D."/>
            <person name="Lim K.R."/>
            <person name="Teodosio J."/>
            <person name="Dalisay D.S."/>
        </authorList>
    </citation>
    <scope>NUCLEOTIDE SEQUENCE [LARGE SCALE GENOMIC DNA]</scope>
    <source>
        <strain evidence="1 2">M3</strain>
    </source>
</reference>
<name>A0ABV1MWX8_9BACI</name>
<comment type="caution">
    <text evidence="1">The sequence shown here is derived from an EMBL/GenBank/DDBJ whole genome shotgun (WGS) entry which is preliminary data.</text>
</comment>
<organism evidence="1 2">
    <name type="scientific">Lysinibacillus zambalensis</name>
    <dbReference type="NCBI Taxonomy" id="3160866"/>
    <lineage>
        <taxon>Bacteria</taxon>
        <taxon>Bacillati</taxon>
        <taxon>Bacillota</taxon>
        <taxon>Bacilli</taxon>
        <taxon>Bacillales</taxon>
        <taxon>Bacillaceae</taxon>
        <taxon>Lysinibacillus</taxon>
    </lineage>
</organism>
<accession>A0ABV1MWX8</accession>
<evidence type="ECO:0000313" key="2">
    <source>
        <dbReference type="Proteomes" id="UP001478862"/>
    </source>
</evidence>
<dbReference type="EMBL" id="JBEGDG010000020">
    <property type="protein sequence ID" value="MEQ6357025.1"/>
    <property type="molecule type" value="Genomic_DNA"/>
</dbReference>